<dbReference type="SUPFAM" id="SSF52540">
    <property type="entry name" value="P-loop containing nucleoside triphosphate hydrolases"/>
    <property type="match status" value="1"/>
</dbReference>
<dbReference type="EMBL" id="WNDP01000123">
    <property type="protein sequence ID" value="KAF1020349.1"/>
    <property type="molecule type" value="Genomic_DNA"/>
</dbReference>
<sequence>MYENKFENINFFVGINGSGKSRYLNKLVKFYKNYQYNVLGISNTVFDKISNNCKKMSANRGRYFFKKIIFDVLVDDIHGDRESNRVNDFFNILDYLNYDMEIRFSFKFPKGVNSKRSLYDYLVNNIDSDNYSKKLEEIENIYHIFVDHSYYDHKNGFLIDYSYWDNLEKNNNFYSALKLYRFISENKLGKTNILFLKNGKIFSLEGASSGESHFLANMLFLYRYMNSNKKNIILVDEPEISLHPKWQRDYVFKLYDFFYKCDCQFFLATHSPLIISKVQSSKKDLYDNYIQNVQYKIFNVKDEELEEIYEDDDYSIESLYWEVFGILTPNNAFLSRFCVDLLDRYDREEISLNEIQSEFERLKEASDLRVQKDTLNQIESEYLLKGKYYD</sequence>
<organism evidence="2 3">
    <name type="scientific">Acinetobacter bereziniae</name>
    <name type="common">Acinetobacter genomosp. 10</name>
    <dbReference type="NCBI Taxonomy" id="106648"/>
    <lineage>
        <taxon>Bacteria</taxon>
        <taxon>Pseudomonadati</taxon>
        <taxon>Pseudomonadota</taxon>
        <taxon>Gammaproteobacteria</taxon>
        <taxon>Moraxellales</taxon>
        <taxon>Moraxellaceae</taxon>
        <taxon>Acinetobacter</taxon>
    </lineage>
</organism>
<evidence type="ECO:0000259" key="1">
    <source>
        <dbReference type="Pfam" id="PF13304"/>
    </source>
</evidence>
<reference evidence="3" key="1">
    <citation type="journal article" date="2020" name="MBio">
        <title>Horizontal gene transfer to a defensive symbiont with a reduced genome amongst a multipartite beetle microbiome.</title>
        <authorList>
            <person name="Waterworth S.C."/>
            <person name="Florez L.V."/>
            <person name="Rees E.R."/>
            <person name="Hertweck C."/>
            <person name="Kaltenpoth M."/>
            <person name="Kwan J.C."/>
        </authorList>
    </citation>
    <scope>NUCLEOTIDE SEQUENCE [LARGE SCALE GENOMIC DNA]</scope>
</reference>
<dbReference type="Pfam" id="PF13304">
    <property type="entry name" value="AAA_21"/>
    <property type="match status" value="1"/>
</dbReference>
<dbReference type="GO" id="GO:0005524">
    <property type="term" value="F:ATP binding"/>
    <property type="evidence" value="ECO:0007669"/>
    <property type="project" value="InterPro"/>
</dbReference>
<dbReference type="GO" id="GO:0016887">
    <property type="term" value="F:ATP hydrolysis activity"/>
    <property type="evidence" value="ECO:0007669"/>
    <property type="project" value="InterPro"/>
</dbReference>
<proteinExistence type="predicted"/>
<comment type="caution">
    <text evidence="2">The sequence shown here is derived from an EMBL/GenBank/DDBJ whole genome shotgun (WGS) entry which is preliminary data.</text>
</comment>
<protein>
    <recommendedName>
        <fullName evidence="1">ATPase AAA-type core domain-containing protein</fullName>
    </recommendedName>
</protein>
<name>A0A833PD30_ACIBZ</name>
<gene>
    <name evidence="2" type="ORF">GAK29_03655</name>
</gene>
<dbReference type="InterPro" id="IPR051396">
    <property type="entry name" value="Bact_Antivir_Def_Nuclease"/>
</dbReference>
<dbReference type="Proteomes" id="UP000490535">
    <property type="component" value="Unassembled WGS sequence"/>
</dbReference>
<accession>A0A833PD30</accession>
<dbReference type="AlphaFoldDB" id="A0A833PD30"/>
<dbReference type="PANTHER" id="PTHR43581">
    <property type="entry name" value="ATP/GTP PHOSPHATASE"/>
    <property type="match status" value="1"/>
</dbReference>
<evidence type="ECO:0000313" key="2">
    <source>
        <dbReference type="EMBL" id="KAF1020349.1"/>
    </source>
</evidence>
<dbReference type="InterPro" id="IPR003959">
    <property type="entry name" value="ATPase_AAA_core"/>
</dbReference>
<dbReference type="Gene3D" id="3.40.50.300">
    <property type="entry name" value="P-loop containing nucleotide triphosphate hydrolases"/>
    <property type="match status" value="1"/>
</dbReference>
<evidence type="ECO:0000313" key="3">
    <source>
        <dbReference type="Proteomes" id="UP000490535"/>
    </source>
</evidence>
<dbReference type="PANTHER" id="PTHR43581:SF4">
    <property type="entry name" value="ATP_GTP PHOSPHATASE"/>
    <property type="match status" value="1"/>
</dbReference>
<dbReference type="InterPro" id="IPR027417">
    <property type="entry name" value="P-loop_NTPase"/>
</dbReference>
<feature type="domain" description="ATPase AAA-type core" evidence="1">
    <location>
        <begin position="140"/>
        <end position="276"/>
    </location>
</feature>